<evidence type="ECO:0000313" key="2">
    <source>
        <dbReference type="Proteomes" id="UP000571128"/>
    </source>
</evidence>
<proteinExistence type="predicted"/>
<dbReference type="InterPro" id="IPR007553">
    <property type="entry name" value="2-thiour_desulf"/>
</dbReference>
<reference evidence="1 2" key="1">
    <citation type="submission" date="2020-03" db="EMBL/GenBank/DDBJ databases">
        <title>Soil Listeria distribution.</title>
        <authorList>
            <person name="Liao J."/>
            <person name="Wiedmann M."/>
        </authorList>
    </citation>
    <scope>NUCLEOTIDE SEQUENCE [LARGE SCALE GENOMIC DNA]</scope>
    <source>
        <strain evidence="1 2">FSL L7-1645</strain>
    </source>
</reference>
<sequence length="149" mass="15584">MKMVSACLAGIPCRYDGQHKENKVLKGMVQSGVATALCPEMLGGLATPRNPAEIVGGDGMDVWSGVAKVIDCSGEDVTESYQEGARKTLKELVALGITEVILKEKSPSCGACQIYDGSFSGKLKVGVGVTAAYLQMNGILVVSDEAFSH</sequence>
<dbReference type="EMBL" id="JAARPY010000002">
    <property type="protein sequence ID" value="MBC1397617.1"/>
    <property type="molecule type" value="Genomic_DNA"/>
</dbReference>
<organism evidence="1 2">
    <name type="scientific">Listeria fleischmannii</name>
    <dbReference type="NCBI Taxonomy" id="1069827"/>
    <lineage>
        <taxon>Bacteria</taxon>
        <taxon>Bacillati</taxon>
        <taxon>Bacillota</taxon>
        <taxon>Bacilli</taxon>
        <taxon>Bacillales</taxon>
        <taxon>Listeriaceae</taxon>
        <taxon>Listeria</taxon>
    </lineage>
</organism>
<comment type="caution">
    <text evidence="1">The sequence shown here is derived from an EMBL/GenBank/DDBJ whole genome shotgun (WGS) entry which is preliminary data.</text>
</comment>
<dbReference type="Proteomes" id="UP000571128">
    <property type="component" value="Unassembled WGS sequence"/>
</dbReference>
<dbReference type="RefSeq" id="WP_007543913.1">
    <property type="nucleotide sequence ID" value="NZ_JAARPY010000002.1"/>
</dbReference>
<dbReference type="AlphaFoldDB" id="A0A841YBQ5"/>
<evidence type="ECO:0000313" key="1">
    <source>
        <dbReference type="EMBL" id="MBC1397617.1"/>
    </source>
</evidence>
<protein>
    <submittedName>
        <fullName evidence="1">DUF523 domain-containing protein</fullName>
    </submittedName>
</protein>
<name>A0A841YBQ5_9LIST</name>
<dbReference type="Pfam" id="PF04463">
    <property type="entry name" value="2-thiour_desulf"/>
    <property type="match status" value="1"/>
</dbReference>
<dbReference type="PANTHER" id="PTHR30087">
    <property type="entry name" value="INNER MEMBRANE PROTEIN"/>
    <property type="match status" value="1"/>
</dbReference>
<gene>
    <name evidence="1" type="ORF">HB844_01915</name>
</gene>
<accession>A0A841YBQ5</accession>
<dbReference type="PANTHER" id="PTHR30087:SF1">
    <property type="entry name" value="HYPOTHETICAL CYTOSOLIC PROTEIN"/>
    <property type="match status" value="1"/>
</dbReference>